<evidence type="ECO:0000313" key="4">
    <source>
        <dbReference type="EMBL" id="BBD81014.1"/>
    </source>
</evidence>
<protein>
    <submittedName>
        <fullName evidence="4">Maleylacetoacetate isomerase</fullName>
    </submittedName>
</protein>
<dbReference type="InterPro" id="IPR036249">
    <property type="entry name" value="Thioredoxin-like_sf"/>
</dbReference>
<dbReference type="InterPro" id="IPR034333">
    <property type="entry name" value="GST_Zeta_N"/>
</dbReference>
<dbReference type="AlphaFoldDB" id="A0A2Z6E8H4"/>
<dbReference type="FunFam" id="3.40.30.10:FF:000293">
    <property type="entry name" value="Maleylacetoacetate isomerase MaiA"/>
    <property type="match status" value="1"/>
</dbReference>
<dbReference type="InterPro" id="IPR036282">
    <property type="entry name" value="Glutathione-S-Trfase_C_sf"/>
</dbReference>
<gene>
    <name evidence="4" type="ORF">ALSL_2389</name>
</gene>
<dbReference type="FunFam" id="1.20.1050.10:FF:000017">
    <property type="entry name" value="Maleylacetoacetate isomerase"/>
    <property type="match status" value="1"/>
</dbReference>
<dbReference type="PANTHER" id="PTHR42673:SF21">
    <property type="entry name" value="GLUTATHIONE S-TRANSFERASE YFCF"/>
    <property type="match status" value="1"/>
</dbReference>
<dbReference type="GO" id="GO:0004364">
    <property type="term" value="F:glutathione transferase activity"/>
    <property type="evidence" value="ECO:0007669"/>
    <property type="project" value="TreeGrafter"/>
</dbReference>
<dbReference type="GO" id="GO:0006559">
    <property type="term" value="P:L-phenylalanine catabolic process"/>
    <property type="evidence" value="ECO:0007669"/>
    <property type="project" value="TreeGrafter"/>
</dbReference>
<organism evidence="4 5">
    <name type="scientific">Aerosticca soli</name>
    <dbReference type="NCBI Taxonomy" id="2010829"/>
    <lineage>
        <taxon>Bacteria</taxon>
        <taxon>Pseudomonadati</taxon>
        <taxon>Pseudomonadota</taxon>
        <taxon>Gammaproteobacteria</taxon>
        <taxon>Lysobacterales</taxon>
        <taxon>Rhodanobacteraceae</taxon>
        <taxon>Aerosticca</taxon>
    </lineage>
</organism>
<evidence type="ECO:0000259" key="2">
    <source>
        <dbReference type="PROSITE" id="PS50404"/>
    </source>
</evidence>
<dbReference type="PROSITE" id="PS50405">
    <property type="entry name" value="GST_CTER"/>
    <property type="match status" value="1"/>
</dbReference>
<dbReference type="CDD" id="cd03191">
    <property type="entry name" value="GST_C_Zeta"/>
    <property type="match status" value="1"/>
</dbReference>
<evidence type="ECO:0000256" key="1">
    <source>
        <dbReference type="ARBA" id="ARBA00010007"/>
    </source>
</evidence>
<feature type="domain" description="GST C-terminal" evidence="3">
    <location>
        <begin position="87"/>
        <end position="214"/>
    </location>
</feature>
<dbReference type="CDD" id="cd03042">
    <property type="entry name" value="GST_N_Zeta"/>
    <property type="match status" value="1"/>
</dbReference>
<dbReference type="SFLD" id="SFLDG00358">
    <property type="entry name" value="Main_(cytGST)"/>
    <property type="match status" value="1"/>
</dbReference>
<dbReference type="GO" id="GO:0006749">
    <property type="term" value="P:glutathione metabolic process"/>
    <property type="evidence" value="ECO:0007669"/>
    <property type="project" value="TreeGrafter"/>
</dbReference>
<keyword evidence="4" id="KW-0413">Isomerase</keyword>
<dbReference type="EMBL" id="AP018560">
    <property type="protein sequence ID" value="BBD81014.1"/>
    <property type="molecule type" value="Genomic_DNA"/>
</dbReference>
<dbReference type="GO" id="GO:0016034">
    <property type="term" value="F:maleylacetoacetate isomerase activity"/>
    <property type="evidence" value="ECO:0007669"/>
    <property type="project" value="TreeGrafter"/>
</dbReference>
<accession>A0A2Z6E8H4</accession>
<reference evidence="5" key="2">
    <citation type="submission" date="2018-06" db="EMBL/GenBank/DDBJ databases">
        <title>Genome sequence of Rhodanobacteraceae bacterium strain Dysh456.</title>
        <authorList>
            <person name="Fukui M."/>
        </authorList>
    </citation>
    <scope>NUCLEOTIDE SEQUENCE [LARGE SCALE GENOMIC DNA]</scope>
    <source>
        <strain evidence="5">Dysh456</strain>
    </source>
</reference>
<dbReference type="PANTHER" id="PTHR42673">
    <property type="entry name" value="MALEYLACETOACETATE ISOMERASE"/>
    <property type="match status" value="1"/>
</dbReference>
<reference evidence="5" key="1">
    <citation type="submission" date="2018-04" db="EMBL/GenBank/DDBJ databases">
        <authorList>
            <person name="Watanabe M."/>
            <person name="Kojima H."/>
        </authorList>
    </citation>
    <scope>NUCLEOTIDE SEQUENCE [LARGE SCALE GENOMIC DNA]</scope>
    <source>
        <strain evidence="5">Dysh456</strain>
    </source>
</reference>
<name>A0A2Z6E8H4_9GAMM</name>
<dbReference type="SUPFAM" id="SSF52833">
    <property type="entry name" value="Thioredoxin-like"/>
    <property type="match status" value="1"/>
</dbReference>
<dbReference type="Proteomes" id="UP000270530">
    <property type="component" value="Chromosome"/>
</dbReference>
<dbReference type="Pfam" id="PF13417">
    <property type="entry name" value="GST_N_3"/>
    <property type="match status" value="1"/>
</dbReference>
<dbReference type="Gene3D" id="1.20.1050.10">
    <property type="match status" value="1"/>
</dbReference>
<dbReference type="InterPro" id="IPR005955">
    <property type="entry name" value="GST_Zeta"/>
</dbReference>
<proteinExistence type="inferred from homology"/>
<comment type="similarity">
    <text evidence="1">Belongs to the GST superfamily. Zeta family.</text>
</comment>
<evidence type="ECO:0000259" key="3">
    <source>
        <dbReference type="PROSITE" id="PS50405"/>
    </source>
</evidence>
<dbReference type="KEGG" id="rbd:ALSL_2389"/>
<dbReference type="InterPro" id="IPR010987">
    <property type="entry name" value="Glutathione-S-Trfase_C-like"/>
</dbReference>
<dbReference type="InterPro" id="IPR034330">
    <property type="entry name" value="GST_Zeta_C"/>
</dbReference>
<dbReference type="GO" id="GO:0005737">
    <property type="term" value="C:cytoplasm"/>
    <property type="evidence" value="ECO:0007669"/>
    <property type="project" value="InterPro"/>
</dbReference>
<dbReference type="SFLD" id="SFLDS00019">
    <property type="entry name" value="Glutathione_Transferase_(cytos"/>
    <property type="match status" value="1"/>
</dbReference>
<dbReference type="InterPro" id="IPR040079">
    <property type="entry name" value="Glutathione_S-Trfase"/>
</dbReference>
<dbReference type="SUPFAM" id="SSF47616">
    <property type="entry name" value="GST C-terminal domain-like"/>
    <property type="match status" value="1"/>
</dbReference>
<dbReference type="PROSITE" id="PS50404">
    <property type="entry name" value="GST_NTER"/>
    <property type="match status" value="1"/>
</dbReference>
<sequence length="214" mass="23272">MLYGYWRSSAAYRVRIALALKGLDYTHAPVHLVRDGGEQHKDAYRALNPQGLVPCLVDGAAVLTQSLAIIEYLEEAYPATPPLLPADAAGRARVRAIAQAIACDIHPLGNLRVLKALESRFGADETQRGEWVRHWIATGFAALEAMLAGSAATGRHCHGDMPTLADVCLVPQVYNARRWQLDLAPYPTLERIDAVCRALPAFQAAAPEAQPDAR</sequence>
<keyword evidence="5" id="KW-1185">Reference proteome</keyword>
<dbReference type="NCBIfam" id="TIGR01262">
    <property type="entry name" value="maiA"/>
    <property type="match status" value="1"/>
</dbReference>
<feature type="domain" description="GST N-terminal" evidence="2">
    <location>
        <begin position="1"/>
        <end position="81"/>
    </location>
</feature>
<dbReference type="Gene3D" id="3.40.30.10">
    <property type="entry name" value="Glutaredoxin"/>
    <property type="match status" value="1"/>
</dbReference>
<dbReference type="InterPro" id="IPR004045">
    <property type="entry name" value="Glutathione_S-Trfase_N"/>
</dbReference>
<evidence type="ECO:0000313" key="5">
    <source>
        <dbReference type="Proteomes" id="UP000270530"/>
    </source>
</evidence>